<keyword evidence="5" id="KW-0902">Two-component regulatory system</keyword>
<comment type="catalytic activity">
    <reaction evidence="1">
        <text>ATP + protein L-histidine = ADP + protein N-phospho-L-histidine.</text>
        <dbReference type="EC" id="2.7.13.3"/>
    </reaction>
</comment>
<dbReference type="AlphaFoldDB" id="A0A1Z4JAQ6"/>
<dbReference type="GO" id="GO:0000155">
    <property type="term" value="F:phosphorelay sensor kinase activity"/>
    <property type="evidence" value="ECO:0007669"/>
    <property type="project" value="InterPro"/>
</dbReference>
<dbReference type="InterPro" id="IPR005467">
    <property type="entry name" value="His_kinase_dom"/>
</dbReference>
<organism evidence="8 9">
    <name type="scientific">Leptolyngbya boryana NIES-2135</name>
    <dbReference type="NCBI Taxonomy" id="1973484"/>
    <lineage>
        <taxon>Bacteria</taxon>
        <taxon>Bacillati</taxon>
        <taxon>Cyanobacteriota</taxon>
        <taxon>Cyanophyceae</taxon>
        <taxon>Leptolyngbyales</taxon>
        <taxon>Leptolyngbyaceae</taxon>
        <taxon>Leptolyngbya group</taxon>
        <taxon>Leptolyngbya</taxon>
    </lineage>
</organism>
<dbReference type="InterPro" id="IPR003661">
    <property type="entry name" value="HisK_dim/P_dom"/>
</dbReference>
<keyword evidence="3" id="KW-0808">Transferase</keyword>
<keyword evidence="6" id="KW-0472">Membrane</keyword>
<dbReference type="PANTHER" id="PTHR43711:SF26">
    <property type="entry name" value="SENSOR HISTIDINE KINASE RCSC"/>
    <property type="match status" value="1"/>
</dbReference>
<dbReference type="Pfam" id="PF00512">
    <property type="entry name" value="HisKA"/>
    <property type="match status" value="1"/>
</dbReference>
<keyword evidence="6" id="KW-0812">Transmembrane</keyword>
<evidence type="ECO:0000256" key="4">
    <source>
        <dbReference type="ARBA" id="ARBA00022777"/>
    </source>
</evidence>
<name>A0A1Z4JAQ6_LEPBY</name>
<keyword evidence="9" id="KW-1185">Reference proteome</keyword>
<evidence type="ECO:0000256" key="3">
    <source>
        <dbReference type="ARBA" id="ARBA00022679"/>
    </source>
</evidence>
<dbReference type="EMBL" id="AP018203">
    <property type="protein sequence ID" value="BAY53832.1"/>
    <property type="molecule type" value="Genomic_DNA"/>
</dbReference>
<dbReference type="Gene3D" id="3.30.565.10">
    <property type="entry name" value="Histidine kinase-like ATPase, C-terminal domain"/>
    <property type="match status" value="1"/>
</dbReference>
<keyword evidence="4" id="KW-0418">Kinase</keyword>
<feature type="transmembrane region" description="Helical" evidence="6">
    <location>
        <begin position="6"/>
        <end position="23"/>
    </location>
</feature>
<evidence type="ECO:0000256" key="5">
    <source>
        <dbReference type="ARBA" id="ARBA00023012"/>
    </source>
</evidence>
<dbReference type="Proteomes" id="UP000217895">
    <property type="component" value="Chromosome"/>
</dbReference>
<feature type="domain" description="Histidine kinase" evidence="7">
    <location>
        <begin position="58"/>
        <end position="271"/>
    </location>
</feature>
<evidence type="ECO:0000256" key="2">
    <source>
        <dbReference type="ARBA" id="ARBA00012438"/>
    </source>
</evidence>
<proteinExistence type="predicted"/>
<evidence type="ECO:0000256" key="1">
    <source>
        <dbReference type="ARBA" id="ARBA00000085"/>
    </source>
</evidence>
<dbReference type="SMART" id="SM00388">
    <property type="entry name" value="HisKA"/>
    <property type="match status" value="1"/>
</dbReference>
<dbReference type="PROSITE" id="PS50109">
    <property type="entry name" value="HIS_KIN"/>
    <property type="match status" value="1"/>
</dbReference>
<dbReference type="PANTHER" id="PTHR43711">
    <property type="entry name" value="TWO-COMPONENT HISTIDINE KINASE"/>
    <property type="match status" value="1"/>
</dbReference>
<dbReference type="CDD" id="cd00082">
    <property type="entry name" value="HisKA"/>
    <property type="match status" value="1"/>
</dbReference>
<dbReference type="InterPro" id="IPR036097">
    <property type="entry name" value="HisK_dim/P_sf"/>
</dbReference>
<evidence type="ECO:0000313" key="9">
    <source>
        <dbReference type="Proteomes" id="UP000217895"/>
    </source>
</evidence>
<evidence type="ECO:0000259" key="7">
    <source>
        <dbReference type="PROSITE" id="PS50109"/>
    </source>
</evidence>
<sequence>MSWMNLVWLAGGLGIGFVGGWWAKRSSKVASSTPDRTLELAYQSALELAQFKAGFLARTSHELRSPLSGLIGSQQLVLGDLCESPEEEREFIEQANLSALKLVKLLDEVIHVSKVEYGTSPLDFQSVSVSDVFDNVFSLTHLLAENRNLRFQIVLPEPDLDVFVDRKTLEQILVSLISSAIATMQEGTLKLSAHIESEFAVIELEDQRPIEVWREAIDLLKTEAPKDLDPPSLGFRLLMNQTLVEVMNGRLELGKLNETVTQLRCVLPRNAVQS</sequence>
<evidence type="ECO:0000256" key="6">
    <source>
        <dbReference type="SAM" id="Phobius"/>
    </source>
</evidence>
<dbReference type="SUPFAM" id="SSF55874">
    <property type="entry name" value="ATPase domain of HSP90 chaperone/DNA topoisomerase II/histidine kinase"/>
    <property type="match status" value="1"/>
</dbReference>
<dbReference type="SUPFAM" id="SSF47384">
    <property type="entry name" value="Homodimeric domain of signal transducing histidine kinase"/>
    <property type="match status" value="1"/>
</dbReference>
<reference evidence="8 9" key="1">
    <citation type="submission" date="2017-06" db="EMBL/GenBank/DDBJ databases">
        <title>Genome sequencing of cyanobaciteial culture collection at National Institute for Environmental Studies (NIES).</title>
        <authorList>
            <person name="Hirose Y."/>
            <person name="Shimura Y."/>
            <person name="Fujisawa T."/>
            <person name="Nakamura Y."/>
            <person name="Kawachi M."/>
        </authorList>
    </citation>
    <scope>NUCLEOTIDE SEQUENCE [LARGE SCALE GENOMIC DNA]</scope>
    <source>
        <strain evidence="8 9">NIES-2135</strain>
    </source>
</reference>
<accession>A0A1Z4JAQ6</accession>
<evidence type="ECO:0000313" key="8">
    <source>
        <dbReference type="EMBL" id="BAY53832.1"/>
    </source>
</evidence>
<gene>
    <name evidence="8" type="ORF">NIES2135_06440</name>
</gene>
<dbReference type="InterPro" id="IPR050736">
    <property type="entry name" value="Sensor_HK_Regulatory"/>
</dbReference>
<protein>
    <recommendedName>
        <fullName evidence="2">histidine kinase</fullName>
        <ecNumber evidence="2">2.7.13.3</ecNumber>
    </recommendedName>
</protein>
<keyword evidence="6" id="KW-1133">Transmembrane helix</keyword>
<dbReference type="InterPro" id="IPR036890">
    <property type="entry name" value="HATPase_C_sf"/>
</dbReference>
<dbReference type="EC" id="2.7.13.3" evidence="2"/>
<dbReference type="Gene3D" id="1.10.287.130">
    <property type="match status" value="1"/>
</dbReference>